<feature type="domain" description="Oxidoreductase molybdopterin-binding" evidence="2">
    <location>
        <begin position="65"/>
        <end position="139"/>
    </location>
</feature>
<gene>
    <name evidence="3" type="ORF">SAMN05444959_105258</name>
</gene>
<dbReference type="Proteomes" id="UP000198307">
    <property type="component" value="Unassembled WGS sequence"/>
</dbReference>
<evidence type="ECO:0000313" key="4">
    <source>
        <dbReference type="Proteomes" id="UP000198307"/>
    </source>
</evidence>
<evidence type="ECO:0000256" key="1">
    <source>
        <dbReference type="SAM" id="SignalP"/>
    </source>
</evidence>
<keyword evidence="1" id="KW-0732">Signal</keyword>
<dbReference type="InterPro" id="IPR000572">
    <property type="entry name" value="OxRdtase_Mopterin-bd_dom"/>
</dbReference>
<name>A0A239PV53_9RHOB</name>
<organism evidence="3 4">
    <name type="scientific">Paracoccus seriniphilus</name>
    <dbReference type="NCBI Taxonomy" id="184748"/>
    <lineage>
        <taxon>Bacteria</taxon>
        <taxon>Pseudomonadati</taxon>
        <taxon>Pseudomonadota</taxon>
        <taxon>Alphaproteobacteria</taxon>
        <taxon>Rhodobacterales</taxon>
        <taxon>Paracoccaceae</taxon>
        <taxon>Paracoccus</taxon>
    </lineage>
</organism>
<evidence type="ECO:0000313" key="3">
    <source>
        <dbReference type="EMBL" id="SNT73812.1"/>
    </source>
</evidence>
<keyword evidence="4" id="KW-1185">Reference proteome</keyword>
<dbReference type="Pfam" id="PF00174">
    <property type="entry name" value="Oxidored_molyb"/>
    <property type="match status" value="1"/>
</dbReference>
<feature type="chain" id="PRO_5013031897" description="Oxidoreductase molybdopterin-binding domain-containing protein" evidence="1">
    <location>
        <begin position="23"/>
        <end position="168"/>
    </location>
</feature>
<dbReference type="InterPro" id="IPR036374">
    <property type="entry name" value="OxRdtase_Mopterin-bd_sf"/>
</dbReference>
<dbReference type="EMBL" id="FZQB01000005">
    <property type="protein sequence ID" value="SNT73812.1"/>
    <property type="molecule type" value="Genomic_DNA"/>
</dbReference>
<reference evidence="3 4" key="1">
    <citation type="submission" date="2017-07" db="EMBL/GenBank/DDBJ databases">
        <authorList>
            <person name="Sun Z.S."/>
            <person name="Albrecht U."/>
            <person name="Echele G."/>
            <person name="Lee C.C."/>
        </authorList>
    </citation>
    <scope>NUCLEOTIDE SEQUENCE [LARGE SCALE GENOMIC DNA]</scope>
    <source>
        <strain evidence="3 4">DSM 14827</strain>
    </source>
</reference>
<evidence type="ECO:0000259" key="2">
    <source>
        <dbReference type="Pfam" id="PF00174"/>
    </source>
</evidence>
<dbReference type="SUPFAM" id="SSF56524">
    <property type="entry name" value="Oxidoreductase molybdopterin-binding domain"/>
    <property type="match status" value="1"/>
</dbReference>
<dbReference type="RefSeq" id="WP_143811450.1">
    <property type="nucleotide sequence ID" value="NZ_CP067132.1"/>
</dbReference>
<proteinExistence type="predicted"/>
<feature type="signal peptide" evidence="1">
    <location>
        <begin position="1"/>
        <end position="22"/>
    </location>
</feature>
<accession>A0A239PV53</accession>
<sequence>MSYRSTFVATLSLLATSLPGLAGESAVTPDDVILTIGGNISPDAPTRFDIDALKALPATVVETSTVWTKGTLTFTGIELVDLVEAVGGEGDAILATALNDYAIEIPMEDAVEGGALLAYLVDGKEMAVREKGPLWIVYPFDDNPEYNGEKYYSRSIWQLARIDIVDQE</sequence>
<dbReference type="OrthoDB" id="9798763at2"/>
<protein>
    <recommendedName>
        <fullName evidence="2">Oxidoreductase molybdopterin-binding domain-containing protein</fullName>
    </recommendedName>
</protein>
<dbReference type="Gene3D" id="3.90.420.10">
    <property type="entry name" value="Oxidoreductase, molybdopterin-binding domain"/>
    <property type="match status" value="1"/>
</dbReference>
<dbReference type="AlphaFoldDB" id="A0A239PV53"/>